<comment type="pathway">
    <text evidence="6">Amino-acid biosynthesis; L-histidine biosynthesis; L-histidine from 5-phospho-alpha-D-ribose 1-diphosphate: step 7/9.</text>
</comment>
<comment type="subunit">
    <text evidence="2 6">Homodimer.</text>
</comment>
<dbReference type="PANTHER" id="PTHR43643:SF3">
    <property type="entry name" value="HISTIDINOL-PHOSPHATE AMINOTRANSFERASE"/>
    <property type="match status" value="1"/>
</dbReference>
<dbReference type="SUPFAM" id="SSF53383">
    <property type="entry name" value="PLP-dependent transferases"/>
    <property type="match status" value="1"/>
</dbReference>
<keyword evidence="4 6" id="KW-0808">Transferase</keyword>
<comment type="caution">
    <text evidence="8">The sequence shown here is derived from an EMBL/GenBank/DDBJ whole genome shotgun (WGS) entry which is preliminary data.</text>
</comment>
<dbReference type="GO" id="GO:0000105">
    <property type="term" value="P:L-histidine biosynthetic process"/>
    <property type="evidence" value="ECO:0007669"/>
    <property type="project" value="UniProtKB-UniRule"/>
</dbReference>
<dbReference type="InterPro" id="IPR004839">
    <property type="entry name" value="Aminotransferase_I/II_large"/>
</dbReference>
<evidence type="ECO:0000313" key="9">
    <source>
        <dbReference type="Proteomes" id="UP001197609"/>
    </source>
</evidence>
<comment type="cofactor">
    <cofactor evidence="1 6">
        <name>pyridoxal 5'-phosphate</name>
        <dbReference type="ChEBI" id="CHEBI:597326"/>
    </cofactor>
</comment>
<organism evidence="8 9">
    <name type="scientific">Candidatus Methylomirabilis tolerans</name>
    <dbReference type="NCBI Taxonomy" id="3123416"/>
    <lineage>
        <taxon>Bacteria</taxon>
        <taxon>Candidatus Methylomirabilota</taxon>
        <taxon>Candidatus Methylomirabilia</taxon>
        <taxon>Candidatus Methylomirabilales</taxon>
        <taxon>Candidatus Methylomirabilaceae</taxon>
        <taxon>Candidatus Methylomirabilis</taxon>
    </lineage>
</organism>
<evidence type="ECO:0000256" key="6">
    <source>
        <dbReference type="HAMAP-Rule" id="MF_01023"/>
    </source>
</evidence>
<dbReference type="InterPro" id="IPR015421">
    <property type="entry name" value="PyrdxlP-dep_Trfase_major"/>
</dbReference>
<dbReference type="InterPro" id="IPR050106">
    <property type="entry name" value="HistidinolP_aminotransfase"/>
</dbReference>
<evidence type="ECO:0000256" key="4">
    <source>
        <dbReference type="ARBA" id="ARBA00022679"/>
    </source>
</evidence>
<evidence type="ECO:0000256" key="5">
    <source>
        <dbReference type="ARBA" id="ARBA00022898"/>
    </source>
</evidence>
<dbReference type="InterPro" id="IPR004838">
    <property type="entry name" value="NHTrfase_class1_PyrdxlP-BS"/>
</dbReference>
<dbReference type="InterPro" id="IPR015424">
    <property type="entry name" value="PyrdxlP-dep_Trfase"/>
</dbReference>
<dbReference type="PROSITE" id="PS00105">
    <property type="entry name" value="AA_TRANSFER_CLASS_1"/>
    <property type="match status" value="1"/>
</dbReference>
<dbReference type="EMBL" id="JAIOIU010000105">
    <property type="protein sequence ID" value="MBZ0160228.1"/>
    <property type="molecule type" value="Genomic_DNA"/>
</dbReference>
<dbReference type="NCBIfam" id="TIGR01141">
    <property type="entry name" value="hisC"/>
    <property type="match status" value="1"/>
</dbReference>
<dbReference type="Gene3D" id="3.90.1150.10">
    <property type="entry name" value="Aspartate Aminotransferase, domain 1"/>
    <property type="match status" value="1"/>
</dbReference>
<dbReference type="CDD" id="cd00609">
    <property type="entry name" value="AAT_like"/>
    <property type="match status" value="1"/>
</dbReference>
<feature type="domain" description="Aminotransferase class I/classII large" evidence="7">
    <location>
        <begin position="36"/>
        <end position="360"/>
    </location>
</feature>
<dbReference type="InterPro" id="IPR005861">
    <property type="entry name" value="HisP_aminotrans"/>
</dbReference>
<proteinExistence type="inferred from homology"/>
<evidence type="ECO:0000256" key="1">
    <source>
        <dbReference type="ARBA" id="ARBA00001933"/>
    </source>
</evidence>
<dbReference type="GO" id="GO:0030170">
    <property type="term" value="F:pyridoxal phosphate binding"/>
    <property type="evidence" value="ECO:0007669"/>
    <property type="project" value="InterPro"/>
</dbReference>
<gene>
    <name evidence="6 8" type="primary">hisC</name>
    <name evidence="8" type="ORF">K8G79_08850</name>
</gene>
<evidence type="ECO:0000313" key="8">
    <source>
        <dbReference type="EMBL" id="MBZ0160228.1"/>
    </source>
</evidence>
<name>A0AAJ1EIH0_9BACT</name>
<keyword evidence="3 6" id="KW-0032">Aminotransferase</keyword>
<comment type="similarity">
    <text evidence="6">Belongs to the class-II pyridoxal-phosphate-dependent aminotransferase family. Histidinol-phosphate aminotransferase subfamily.</text>
</comment>
<dbReference type="Gene3D" id="3.40.640.10">
    <property type="entry name" value="Type I PLP-dependent aspartate aminotransferase-like (Major domain)"/>
    <property type="match status" value="1"/>
</dbReference>
<evidence type="ECO:0000256" key="3">
    <source>
        <dbReference type="ARBA" id="ARBA00022576"/>
    </source>
</evidence>
<dbReference type="PANTHER" id="PTHR43643">
    <property type="entry name" value="HISTIDINOL-PHOSPHATE AMINOTRANSFERASE 2"/>
    <property type="match status" value="1"/>
</dbReference>
<dbReference type="EC" id="2.6.1.9" evidence="6"/>
<feature type="modified residue" description="N6-(pyridoxal phosphate)lysine" evidence="6">
    <location>
        <position position="228"/>
    </location>
</feature>
<sequence>MSYSFEDAASPYLKGLPPYRHGRPFEECSRGPVSEDWVKLDYNENPLGPSPLAVKAIQGVLHGINRYPDCQGHDLKGRLAERLGLSAAHVALGNGSSELIDLCARCFLGPGVEAIIGDPAFAFYGRVVQAAGGQRVSVPLKAFRHDLQAMAERITPRTRMVFIGNPNNPTGSCVPPHDIAAFIEALPERVIVLLDEAYREYLPDELQPDTVRYVREGRPVIALRSFSKIYGLSGLRIGYAIAPPDCVALLDRARQPFNVNVLAGVAAAAALGDEAHLVGSKRLNEDGKQYLYQALEELGVRYVPTAANFILVDIERDVDQVVRALAEKRVAVCSLARYGLRTSLRVTIGSSHENERFIAVLREVLTTS</sequence>
<dbReference type="Pfam" id="PF00155">
    <property type="entry name" value="Aminotran_1_2"/>
    <property type="match status" value="1"/>
</dbReference>
<keyword evidence="5 6" id="KW-0663">Pyridoxal phosphate</keyword>
<dbReference type="HAMAP" id="MF_01023">
    <property type="entry name" value="HisC_aminotrans_2"/>
    <property type="match status" value="1"/>
</dbReference>
<dbReference type="Proteomes" id="UP001197609">
    <property type="component" value="Unassembled WGS sequence"/>
</dbReference>
<protein>
    <recommendedName>
        <fullName evidence="6">Histidinol-phosphate aminotransferase</fullName>
        <ecNumber evidence="6">2.6.1.9</ecNumber>
    </recommendedName>
    <alternativeName>
        <fullName evidence="6">Imidazole acetol-phosphate transaminase</fullName>
    </alternativeName>
</protein>
<reference evidence="8 9" key="1">
    <citation type="journal article" date="2021" name="bioRxiv">
        <title>Unraveling nitrogen, sulfur and carbon metabolic pathways and microbial community transcriptional responses to substrate deprivation and toxicity stresses in a bioreactor mimicking anoxic brackish coastal sediment conditions.</title>
        <authorList>
            <person name="Martins P.D."/>
            <person name="Echeveste M.J."/>
            <person name="Arshad A."/>
            <person name="Kurth J."/>
            <person name="Ouboter H."/>
            <person name="Jetten M.S.M."/>
            <person name="Welte C.U."/>
        </authorList>
    </citation>
    <scope>NUCLEOTIDE SEQUENCE [LARGE SCALE GENOMIC DNA]</scope>
    <source>
        <strain evidence="8">MAG_38</strain>
    </source>
</reference>
<dbReference type="InterPro" id="IPR015422">
    <property type="entry name" value="PyrdxlP-dep_Trfase_small"/>
</dbReference>
<evidence type="ECO:0000256" key="2">
    <source>
        <dbReference type="ARBA" id="ARBA00011738"/>
    </source>
</evidence>
<comment type="catalytic activity">
    <reaction evidence="6">
        <text>L-histidinol phosphate + 2-oxoglutarate = 3-(imidazol-4-yl)-2-oxopropyl phosphate + L-glutamate</text>
        <dbReference type="Rhea" id="RHEA:23744"/>
        <dbReference type="ChEBI" id="CHEBI:16810"/>
        <dbReference type="ChEBI" id="CHEBI:29985"/>
        <dbReference type="ChEBI" id="CHEBI:57766"/>
        <dbReference type="ChEBI" id="CHEBI:57980"/>
        <dbReference type="EC" id="2.6.1.9"/>
    </reaction>
</comment>
<keyword evidence="6" id="KW-0368">Histidine biosynthesis</keyword>
<dbReference type="GO" id="GO:0004400">
    <property type="term" value="F:histidinol-phosphate transaminase activity"/>
    <property type="evidence" value="ECO:0007669"/>
    <property type="project" value="UniProtKB-UniRule"/>
</dbReference>
<dbReference type="AlphaFoldDB" id="A0AAJ1EIH0"/>
<evidence type="ECO:0000259" key="7">
    <source>
        <dbReference type="Pfam" id="PF00155"/>
    </source>
</evidence>
<keyword evidence="6" id="KW-0028">Amino-acid biosynthesis</keyword>
<accession>A0AAJ1EIH0</accession>